<evidence type="ECO:0000259" key="17">
    <source>
        <dbReference type="Pfam" id="PF05175"/>
    </source>
</evidence>
<dbReference type="GO" id="GO:0035657">
    <property type="term" value="C:eRF1 methyltransferase complex"/>
    <property type="evidence" value="ECO:0007669"/>
    <property type="project" value="TreeGrafter"/>
</dbReference>
<dbReference type="AlphaFoldDB" id="A0AAD9NCL3"/>
<reference evidence="18" key="1">
    <citation type="journal article" date="2023" name="Mol. Biol. Evol.">
        <title>Third-Generation Sequencing Reveals the Adaptive Role of the Epigenome in Three Deep-Sea Polychaetes.</title>
        <authorList>
            <person name="Perez M."/>
            <person name="Aroh O."/>
            <person name="Sun Y."/>
            <person name="Lan Y."/>
            <person name="Juniper S.K."/>
            <person name="Young C.R."/>
            <person name="Angers B."/>
            <person name="Qian P.Y."/>
        </authorList>
    </citation>
    <scope>NUCLEOTIDE SEQUENCE</scope>
    <source>
        <strain evidence="18">R07B-5</strain>
    </source>
</reference>
<name>A0AAD9NCL3_RIDPI</name>
<dbReference type="GO" id="GO:0036009">
    <property type="term" value="F:protein-glutamine N-methyltransferase activity"/>
    <property type="evidence" value="ECO:0007669"/>
    <property type="project" value="UniProtKB-ARBA"/>
</dbReference>
<dbReference type="InterPro" id="IPR004557">
    <property type="entry name" value="PrmC-related"/>
</dbReference>
<dbReference type="InterPro" id="IPR052190">
    <property type="entry name" value="Euk-Arch_PrmC-MTase"/>
</dbReference>
<dbReference type="GO" id="GO:0032259">
    <property type="term" value="P:methylation"/>
    <property type="evidence" value="ECO:0007669"/>
    <property type="project" value="UniProtKB-KW"/>
</dbReference>
<dbReference type="PANTHER" id="PTHR45875:SF1">
    <property type="entry name" value="METHYLTRANSFERASE N6AMT1"/>
    <property type="match status" value="1"/>
</dbReference>
<comment type="subcellular location">
    <subcellularLocation>
        <location evidence="1">Nucleus</location>
    </subcellularLocation>
</comment>
<feature type="domain" description="Methyltransferase small" evidence="17">
    <location>
        <begin position="44"/>
        <end position="126"/>
    </location>
</feature>
<evidence type="ECO:0000313" key="18">
    <source>
        <dbReference type="EMBL" id="KAK2163271.1"/>
    </source>
</evidence>
<comment type="caution">
    <text evidence="18">The sequence shown here is derived from an EMBL/GenBank/DDBJ whole genome shotgun (WGS) entry which is preliminary data.</text>
</comment>
<evidence type="ECO:0000256" key="10">
    <source>
        <dbReference type="ARBA" id="ARBA00062344"/>
    </source>
</evidence>
<dbReference type="Pfam" id="PF05175">
    <property type="entry name" value="MTS"/>
    <property type="match status" value="1"/>
</dbReference>
<dbReference type="InterPro" id="IPR029063">
    <property type="entry name" value="SAM-dependent_MTases_sf"/>
</dbReference>
<dbReference type="PANTHER" id="PTHR45875">
    <property type="entry name" value="METHYLTRANSFERASE N6AMT1"/>
    <property type="match status" value="1"/>
</dbReference>
<comment type="similarity">
    <text evidence="2">Belongs to the eukaryotic/archaeal PrmC-related family.</text>
</comment>
<evidence type="ECO:0000256" key="3">
    <source>
        <dbReference type="ARBA" id="ARBA00022603"/>
    </source>
</evidence>
<sequence>MSLPTPCLRHLTTSNYEHIYEPAEDSFLFLDALEKEAEFLKELRPDMCLEVGSGSGVVSTFIAQLLGNNTYYLCTDINPLAADTTQQTGQQNHVSLNAVVTDLTASLTRLTTQVDVLLFNPPYVVTPSEEVGSRGIEASYAGGKDGREVTDRFFPCVPRLLSPSGVFYLIAIKENKQDEIETLMRSYGLTMEVVITRRSGPEHLSVLKFTRRKL</sequence>
<dbReference type="NCBIfam" id="TIGR00537">
    <property type="entry name" value="hemK_rel_arch"/>
    <property type="match status" value="1"/>
</dbReference>
<evidence type="ECO:0000256" key="11">
    <source>
        <dbReference type="ARBA" id="ARBA00075330"/>
    </source>
</evidence>
<evidence type="ECO:0000256" key="7">
    <source>
        <dbReference type="ARBA" id="ARBA00048619"/>
    </source>
</evidence>
<organism evidence="18 19">
    <name type="scientific">Ridgeia piscesae</name>
    <name type="common">Tubeworm</name>
    <dbReference type="NCBI Taxonomy" id="27915"/>
    <lineage>
        <taxon>Eukaryota</taxon>
        <taxon>Metazoa</taxon>
        <taxon>Spiralia</taxon>
        <taxon>Lophotrochozoa</taxon>
        <taxon>Annelida</taxon>
        <taxon>Polychaeta</taxon>
        <taxon>Sedentaria</taxon>
        <taxon>Canalipalpata</taxon>
        <taxon>Sabellida</taxon>
        <taxon>Siboglinidae</taxon>
        <taxon>Ridgeia</taxon>
    </lineage>
</organism>
<accession>A0AAD9NCL3</accession>
<dbReference type="SUPFAM" id="SSF53335">
    <property type="entry name" value="S-adenosyl-L-methionine-dependent methyltransferases"/>
    <property type="match status" value="1"/>
</dbReference>
<dbReference type="Proteomes" id="UP001209878">
    <property type="component" value="Unassembled WGS sequence"/>
</dbReference>
<evidence type="ECO:0000256" key="15">
    <source>
        <dbReference type="ARBA" id="ARBA00093624"/>
    </source>
</evidence>
<keyword evidence="19" id="KW-1185">Reference proteome</keyword>
<evidence type="ECO:0000256" key="14">
    <source>
        <dbReference type="ARBA" id="ARBA00083337"/>
    </source>
</evidence>
<keyword evidence="3" id="KW-0489">Methyltransferase</keyword>
<evidence type="ECO:0000256" key="2">
    <source>
        <dbReference type="ARBA" id="ARBA00006149"/>
    </source>
</evidence>
<keyword evidence="6" id="KW-0539">Nucleus</keyword>
<evidence type="ECO:0000313" key="19">
    <source>
        <dbReference type="Proteomes" id="UP001209878"/>
    </source>
</evidence>
<dbReference type="InterPro" id="IPR007848">
    <property type="entry name" value="Small_mtfrase_dom"/>
</dbReference>
<keyword evidence="5" id="KW-0949">S-adenosyl-L-methionine</keyword>
<evidence type="ECO:0000256" key="9">
    <source>
        <dbReference type="ARBA" id="ARBA00053180"/>
    </source>
</evidence>
<proteinExistence type="inferred from homology"/>
<evidence type="ECO:0000256" key="16">
    <source>
        <dbReference type="ARBA" id="ARBA00093667"/>
    </source>
</evidence>
<evidence type="ECO:0000256" key="5">
    <source>
        <dbReference type="ARBA" id="ARBA00022691"/>
    </source>
</evidence>
<comment type="catalytic activity">
    <reaction evidence="7">
        <text>L-lysyl-[histone] + S-adenosyl-L-methionine = N(6)-methyl-L-lysyl-[histone] + S-adenosyl-L-homocysteine + H(+)</text>
        <dbReference type="Rhea" id="RHEA:10024"/>
        <dbReference type="Rhea" id="RHEA-COMP:9845"/>
        <dbReference type="Rhea" id="RHEA-COMP:9846"/>
        <dbReference type="ChEBI" id="CHEBI:15378"/>
        <dbReference type="ChEBI" id="CHEBI:29969"/>
        <dbReference type="ChEBI" id="CHEBI:57856"/>
        <dbReference type="ChEBI" id="CHEBI:59789"/>
        <dbReference type="ChEBI" id="CHEBI:61929"/>
    </reaction>
    <physiologicalReaction direction="left-to-right" evidence="7">
        <dbReference type="Rhea" id="RHEA:10025"/>
    </physiologicalReaction>
</comment>
<dbReference type="InterPro" id="IPR002052">
    <property type="entry name" value="DNA_methylase_N6_adenine_CS"/>
</dbReference>
<dbReference type="CDD" id="cd02440">
    <property type="entry name" value="AdoMet_MTases"/>
    <property type="match status" value="1"/>
</dbReference>
<comment type="subunit">
    <text evidence="10">Heterodimer; heterodimerization with TRMT112 is required for S-adenosyl-L-methionine-binding.</text>
</comment>
<keyword evidence="4" id="KW-0808">Transferase</keyword>
<comment type="catalytic activity">
    <reaction evidence="8">
        <text>methylarsonous acid + S-adenosyl-L-methionine = dimethylarsinate + S-adenosyl-L-homocysteine + 2 H(+)</text>
        <dbReference type="Rhea" id="RHEA:11684"/>
        <dbReference type="ChEBI" id="CHEBI:15378"/>
        <dbReference type="ChEBI" id="CHEBI:16223"/>
        <dbReference type="ChEBI" id="CHEBI:17826"/>
        <dbReference type="ChEBI" id="CHEBI:57856"/>
        <dbReference type="ChEBI" id="CHEBI:59789"/>
    </reaction>
</comment>
<evidence type="ECO:0000256" key="4">
    <source>
        <dbReference type="ARBA" id="ARBA00022679"/>
    </source>
</evidence>
<dbReference type="Gene3D" id="3.40.50.150">
    <property type="entry name" value="Vaccinia Virus protein VP39"/>
    <property type="match status" value="1"/>
</dbReference>
<dbReference type="EMBL" id="JAODUO010001471">
    <property type="protein sequence ID" value="KAK2163271.1"/>
    <property type="molecule type" value="Genomic_DNA"/>
</dbReference>
<dbReference type="GO" id="GO:0005634">
    <property type="term" value="C:nucleus"/>
    <property type="evidence" value="ECO:0007669"/>
    <property type="project" value="UniProtKB-SubCell"/>
</dbReference>
<gene>
    <name evidence="18" type="ORF">NP493_1471g00026</name>
</gene>
<evidence type="ECO:0000256" key="1">
    <source>
        <dbReference type="ARBA" id="ARBA00004123"/>
    </source>
</evidence>
<evidence type="ECO:0000256" key="8">
    <source>
        <dbReference type="ARBA" id="ARBA00050903"/>
    </source>
</evidence>
<evidence type="ECO:0000256" key="6">
    <source>
        <dbReference type="ARBA" id="ARBA00023242"/>
    </source>
</evidence>
<dbReference type="FunFam" id="3.40.50.150:FF:000077">
    <property type="entry name" value="HemK methyltransferase family member 2"/>
    <property type="match status" value="1"/>
</dbReference>
<dbReference type="PROSITE" id="PS00092">
    <property type="entry name" value="N6_MTASE"/>
    <property type="match status" value="1"/>
</dbReference>
<evidence type="ECO:0000256" key="13">
    <source>
        <dbReference type="ARBA" id="ARBA00080992"/>
    </source>
</evidence>
<dbReference type="GO" id="GO:0003676">
    <property type="term" value="F:nucleic acid binding"/>
    <property type="evidence" value="ECO:0007669"/>
    <property type="project" value="InterPro"/>
</dbReference>
<evidence type="ECO:0000256" key="12">
    <source>
        <dbReference type="ARBA" id="ARBA00076540"/>
    </source>
</evidence>
<protein>
    <recommendedName>
        <fullName evidence="15">Methyltransferase HEMK2</fullName>
    </recommendedName>
    <alternativeName>
        <fullName evidence="14">HemK methyltransferase family member 2</fullName>
    </alternativeName>
    <alternativeName>
        <fullName evidence="12">Lysine N-methyltransferase 9</fullName>
    </alternativeName>
    <alternativeName>
        <fullName evidence="11">Methylarsonite methyltransferase N6AMT1</fullName>
    </alternativeName>
    <alternativeName>
        <fullName evidence="16">Methyltransferase N6AMT1</fullName>
    </alternativeName>
    <alternativeName>
        <fullName evidence="13">Protein N(5)-glutamine methyltransferase</fullName>
    </alternativeName>
</protein>
<comment type="function">
    <text evidence="9">Methyltransferase that can methylate proteins and, to a lower extent, arsenic. Catalytic subunit of a heterodimer with TRMT112, which monomethylates 'Lys-12' of histone H4 (H4K12me1), a modification present at the promoters of numerous genes encoding cell cycle regulators. Catalytic subunit of a heterodimer with TRMT112, which catalyzes N5-methylation of Glu residue of proteins with a Gly-Gln-Xaa-Xaa-Xaa-Arg motif. Methylates ETF1 on 'Gln-185'; ETF1 needs to be complexed to ERF3 in its GTP-bound form to be efficiently methylated. May also play a role in the modulation of arsenic-induced toxicity by mediating the conversion of monomethylarsonous acid (3+) into the less toxic dimethylarsonic acid. It however only plays a limited role in arsenic metabolism compared with AS3MT.</text>
</comment>